<dbReference type="AlphaFoldDB" id="A0A8J3YAY5"/>
<dbReference type="SUPFAM" id="SSF51445">
    <property type="entry name" value="(Trans)glycosidases"/>
    <property type="match status" value="1"/>
</dbReference>
<comment type="catalytic activity">
    <reaction evidence="1 12">
        <text>Hydrolysis of terminal, non-reducing beta-D-glucosyl residues with release of beta-D-glucose.</text>
        <dbReference type="EC" id="3.2.1.21"/>
    </reaction>
</comment>
<feature type="binding site" evidence="10">
    <location>
        <position position="425"/>
    </location>
    <ligand>
        <name>substrate</name>
    </ligand>
</feature>
<dbReference type="EMBL" id="BOOY01000032">
    <property type="protein sequence ID" value="GIJ05331.1"/>
    <property type="molecule type" value="Genomic_DNA"/>
</dbReference>
<evidence type="ECO:0000256" key="6">
    <source>
        <dbReference type="ARBA" id="ARBA00023277"/>
    </source>
</evidence>
<evidence type="ECO:0000256" key="9">
    <source>
        <dbReference type="PIRSR" id="PIRSR617736-1"/>
    </source>
</evidence>
<dbReference type="RefSeq" id="WP_203940529.1">
    <property type="nucleotide sequence ID" value="NZ_BAAAGJ010000011.1"/>
</dbReference>
<dbReference type="Proteomes" id="UP000652013">
    <property type="component" value="Unassembled WGS sequence"/>
</dbReference>
<evidence type="ECO:0000313" key="13">
    <source>
        <dbReference type="EMBL" id="GIJ05331.1"/>
    </source>
</evidence>
<feature type="binding site" evidence="10">
    <location>
        <position position="314"/>
    </location>
    <ligand>
        <name>substrate</name>
    </ligand>
</feature>
<keyword evidence="7 12" id="KW-0326">Glycosidase</keyword>
<dbReference type="Pfam" id="PF00232">
    <property type="entry name" value="Glyco_hydro_1"/>
    <property type="match status" value="1"/>
</dbReference>
<evidence type="ECO:0000256" key="11">
    <source>
        <dbReference type="PROSITE-ProRule" id="PRU10055"/>
    </source>
</evidence>
<name>A0A8J3YAY5_9ACTN</name>
<evidence type="ECO:0000256" key="5">
    <source>
        <dbReference type="ARBA" id="ARBA00023001"/>
    </source>
</evidence>
<gene>
    <name evidence="13" type="primary">bglB_2</name>
    <name evidence="13" type="ORF">Sya03_46830</name>
</gene>
<dbReference type="InterPro" id="IPR001360">
    <property type="entry name" value="Glyco_hydro_1"/>
</dbReference>
<dbReference type="GO" id="GO:0030245">
    <property type="term" value="P:cellulose catabolic process"/>
    <property type="evidence" value="ECO:0007669"/>
    <property type="project" value="UniProtKB-KW"/>
</dbReference>
<evidence type="ECO:0000256" key="1">
    <source>
        <dbReference type="ARBA" id="ARBA00000448"/>
    </source>
</evidence>
<feature type="binding site" evidence="10">
    <location>
        <begin position="432"/>
        <end position="433"/>
    </location>
    <ligand>
        <name>substrate</name>
    </ligand>
</feature>
<comment type="similarity">
    <text evidence="2 12">Belongs to the glycosyl hydrolase 1 family.</text>
</comment>
<feature type="binding site" evidence="10">
    <location>
        <position position="138"/>
    </location>
    <ligand>
        <name>substrate</name>
    </ligand>
</feature>
<evidence type="ECO:0000256" key="4">
    <source>
        <dbReference type="ARBA" id="ARBA00022801"/>
    </source>
</evidence>
<evidence type="ECO:0000256" key="2">
    <source>
        <dbReference type="ARBA" id="ARBA00010838"/>
    </source>
</evidence>
<keyword evidence="4 12" id="KW-0378">Hydrolase</keyword>
<dbReference type="GO" id="GO:0005829">
    <property type="term" value="C:cytosol"/>
    <property type="evidence" value="ECO:0007669"/>
    <property type="project" value="TreeGrafter"/>
</dbReference>
<dbReference type="PANTHER" id="PTHR10353">
    <property type="entry name" value="GLYCOSYL HYDROLASE"/>
    <property type="match status" value="1"/>
</dbReference>
<dbReference type="PROSITE" id="PS00572">
    <property type="entry name" value="GLYCOSYL_HYDROL_F1_1"/>
    <property type="match status" value="1"/>
</dbReference>
<evidence type="ECO:0000256" key="10">
    <source>
        <dbReference type="PIRSR" id="PIRSR617736-2"/>
    </source>
</evidence>
<feature type="binding site" evidence="10">
    <location>
        <position position="182"/>
    </location>
    <ligand>
        <name>substrate</name>
    </ligand>
</feature>
<dbReference type="InterPro" id="IPR017853">
    <property type="entry name" value="GH"/>
</dbReference>
<dbReference type="FunFam" id="3.20.20.80:FF:000004">
    <property type="entry name" value="Beta-glucosidase 6-phospho-beta-glucosidase"/>
    <property type="match status" value="1"/>
</dbReference>
<evidence type="ECO:0000256" key="7">
    <source>
        <dbReference type="ARBA" id="ARBA00023295"/>
    </source>
</evidence>
<dbReference type="PANTHER" id="PTHR10353:SF36">
    <property type="entry name" value="LP05116P"/>
    <property type="match status" value="1"/>
</dbReference>
<reference evidence="13" key="1">
    <citation type="submission" date="2021-01" db="EMBL/GenBank/DDBJ databases">
        <title>Whole genome shotgun sequence of Spirilliplanes yamanashiensis NBRC 15828.</title>
        <authorList>
            <person name="Komaki H."/>
            <person name="Tamura T."/>
        </authorList>
    </citation>
    <scope>NUCLEOTIDE SEQUENCE</scope>
    <source>
        <strain evidence="13">NBRC 15828</strain>
    </source>
</reference>
<protein>
    <recommendedName>
        <fullName evidence="3 12">Beta-glucosidase</fullName>
        <ecNumber evidence="3 12">3.2.1.21</ecNumber>
    </recommendedName>
</protein>
<dbReference type="EC" id="3.2.1.21" evidence="3 12"/>
<keyword evidence="14" id="KW-1185">Reference proteome</keyword>
<dbReference type="Gene3D" id="3.20.20.80">
    <property type="entry name" value="Glycosidases"/>
    <property type="match status" value="1"/>
</dbReference>
<feature type="active site" description="Proton donor" evidence="9">
    <location>
        <position position="183"/>
    </location>
</feature>
<organism evidence="13 14">
    <name type="scientific">Spirilliplanes yamanashiensis</name>
    <dbReference type="NCBI Taxonomy" id="42233"/>
    <lineage>
        <taxon>Bacteria</taxon>
        <taxon>Bacillati</taxon>
        <taxon>Actinomycetota</taxon>
        <taxon>Actinomycetes</taxon>
        <taxon>Micromonosporales</taxon>
        <taxon>Micromonosporaceae</taxon>
        <taxon>Spirilliplanes</taxon>
    </lineage>
</organism>
<dbReference type="GO" id="GO:0008422">
    <property type="term" value="F:beta-glucosidase activity"/>
    <property type="evidence" value="ECO:0007669"/>
    <property type="project" value="UniProtKB-EC"/>
</dbReference>
<feature type="binding site" evidence="10">
    <location>
        <position position="37"/>
    </location>
    <ligand>
        <name>substrate</name>
    </ligand>
</feature>
<dbReference type="InterPro" id="IPR017736">
    <property type="entry name" value="Glyco_hydro_1_beta-glucosidase"/>
</dbReference>
<evidence type="ECO:0000256" key="8">
    <source>
        <dbReference type="ARBA" id="ARBA00023326"/>
    </source>
</evidence>
<evidence type="ECO:0000256" key="3">
    <source>
        <dbReference type="ARBA" id="ARBA00012744"/>
    </source>
</evidence>
<comment type="caution">
    <text evidence="13">The sequence shown here is derived from an EMBL/GenBank/DDBJ whole genome shotgun (WGS) entry which is preliminary data.</text>
</comment>
<keyword evidence="8" id="KW-0624">Polysaccharide degradation</keyword>
<evidence type="ECO:0000313" key="14">
    <source>
        <dbReference type="Proteomes" id="UP000652013"/>
    </source>
</evidence>
<sequence>MNTTATAFDLSTDPALLARIATLPPSFRWGVATSSYQIEGAVAEDGRTPSIWDTFCRVPGAVANGDHGDVACDHYHRMPQDVALIKELGVDTYRFSVAWPRVQPGGRGPVNEAGLAFYDRLTDELLAQGVDPWVTLYHWDLPQELEDAGGWPNRDTAYRFADYAMMVFDKLSDRVDTWTTLNEPWCSAWLGYMTGDHAPGRRNLQDSIAATHHLLLGHGLATQRMRAAATRPLQFGITLNMATATPETDSEADRDACRAADGLGVRIYMDPLRRGAYPEDVVADLAAQGVQIPVQDGDLEAISAPIDVLGVNFYFGQVFSGLDENGSRTDGDGVPVVRDIPQDLPQTAMGWPITPNRFTELLTRLSRDYPGLPIIITENGAAFADTADESGFVRDDDRTGYLAEHIAAVADARTQGADIRGYFAWSLLDNFEWAYGYDKRFGIVRVDYDTQQRTPKQSALWFKDTIGRIRGAV</sequence>
<dbReference type="PRINTS" id="PR00131">
    <property type="entry name" value="GLHYDRLASE1"/>
</dbReference>
<dbReference type="InterPro" id="IPR018120">
    <property type="entry name" value="Glyco_hydro_1_AS"/>
</dbReference>
<feature type="active site" description="Nucleophile" evidence="9 11">
    <location>
        <position position="378"/>
    </location>
</feature>
<proteinExistence type="inferred from homology"/>
<keyword evidence="5" id="KW-0136">Cellulose degradation</keyword>
<dbReference type="NCBIfam" id="TIGR03356">
    <property type="entry name" value="BGL"/>
    <property type="match status" value="1"/>
</dbReference>
<keyword evidence="6" id="KW-0119">Carbohydrate metabolism</keyword>
<evidence type="ECO:0000256" key="12">
    <source>
        <dbReference type="RuleBase" id="RU361175"/>
    </source>
</evidence>
<dbReference type="PROSITE" id="PS00653">
    <property type="entry name" value="GLYCOSYL_HYDROL_F1_2"/>
    <property type="match status" value="1"/>
</dbReference>
<accession>A0A8J3YAY5</accession>
<dbReference type="InterPro" id="IPR033132">
    <property type="entry name" value="GH_1_N_CS"/>
</dbReference>